<evidence type="ECO:0000256" key="1">
    <source>
        <dbReference type="ARBA" id="ARBA00004370"/>
    </source>
</evidence>
<evidence type="ECO:0000259" key="7">
    <source>
        <dbReference type="Pfam" id="PF00924"/>
    </source>
</evidence>
<feature type="region of interest" description="Disordered" evidence="5">
    <location>
        <begin position="415"/>
        <end position="488"/>
    </location>
</feature>
<feature type="transmembrane region" description="Helical" evidence="6">
    <location>
        <begin position="76"/>
        <end position="99"/>
    </location>
</feature>
<dbReference type="EMBL" id="CP102294">
    <property type="protein sequence ID" value="UWN57818.1"/>
    <property type="molecule type" value="Genomic_DNA"/>
</dbReference>
<dbReference type="GeneID" id="82890727"/>
<dbReference type="PANTHER" id="PTHR30414:SF0">
    <property type="entry name" value="MINICONDUCTANCE MECHANOSENSITIVE CHANNEL YBDG"/>
    <property type="match status" value="1"/>
</dbReference>
<feature type="transmembrane region" description="Helical" evidence="6">
    <location>
        <begin position="148"/>
        <end position="170"/>
    </location>
</feature>
<reference evidence="8" key="1">
    <citation type="journal article" date="2022" name="Cell">
        <title>Design, construction, and in vivo augmentation of a complex gut microbiome.</title>
        <authorList>
            <person name="Cheng A.G."/>
            <person name="Ho P.Y."/>
            <person name="Aranda-Diaz A."/>
            <person name="Jain S."/>
            <person name="Yu F.B."/>
            <person name="Meng X."/>
            <person name="Wang M."/>
            <person name="Iakiviak M."/>
            <person name="Nagashima K."/>
            <person name="Zhao A."/>
            <person name="Murugkar P."/>
            <person name="Patil A."/>
            <person name="Atabakhsh K."/>
            <person name="Weakley A."/>
            <person name="Yan J."/>
            <person name="Brumbaugh A.R."/>
            <person name="Higginbottom S."/>
            <person name="Dimas A."/>
            <person name="Shiver A.L."/>
            <person name="Deutschbauer A."/>
            <person name="Neff N."/>
            <person name="Sonnenburg J.L."/>
            <person name="Huang K.C."/>
            <person name="Fischbach M.A."/>
        </authorList>
    </citation>
    <scope>NUCLEOTIDE SEQUENCE</scope>
    <source>
        <strain evidence="8">AP11</strain>
    </source>
</reference>
<dbReference type="InterPro" id="IPR030192">
    <property type="entry name" value="YbdG"/>
</dbReference>
<feature type="transmembrane region" description="Helical" evidence="6">
    <location>
        <begin position="105"/>
        <end position="127"/>
    </location>
</feature>
<feature type="transmembrane region" description="Helical" evidence="6">
    <location>
        <begin position="176"/>
        <end position="204"/>
    </location>
</feature>
<dbReference type="RefSeq" id="WP_019244748.1">
    <property type="nucleotide sequence ID" value="NZ_CAPH01000003.1"/>
</dbReference>
<dbReference type="SUPFAM" id="SSF50182">
    <property type="entry name" value="Sm-like ribonucleoproteins"/>
    <property type="match status" value="1"/>
</dbReference>
<organism evidence="8 9">
    <name type="scientific">Alistipes ihumii AP11</name>
    <dbReference type="NCBI Taxonomy" id="1211813"/>
    <lineage>
        <taxon>Bacteria</taxon>
        <taxon>Pseudomonadati</taxon>
        <taxon>Bacteroidota</taxon>
        <taxon>Bacteroidia</taxon>
        <taxon>Bacteroidales</taxon>
        <taxon>Rikenellaceae</taxon>
        <taxon>Alistipes</taxon>
    </lineage>
</organism>
<feature type="domain" description="Mechanosensitive ion channel MscS" evidence="7">
    <location>
        <begin position="193"/>
        <end position="261"/>
    </location>
</feature>
<feature type="compositionally biased region" description="Low complexity" evidence="5">
    <location>
        <begin position="429"/>
        <end position="443"/>
    </location>
</feature>
<name>A0ABY5V1D0_9BACT</name>
<dbReference type="Proteomes" id="UP001059295">
    <property type="component" value="Chromosome"/>
</dbReference>
<dbReference type="Gene3D" id="2.30.30.60">
    <property type="match status" value="1"/>
</dbReference>
<dbReference type="Pfam" id="PF00924">
    <property type="entry name" value="MS_channel_2nd"/>
    <property type="match status" value="1"/>
</dbReference>
<dbReference type="InterPro" id="IPR010920">
    <property type="entry name" value="LSM_dom_sf"/>
</dbReference>
<sequence length="488" mass="53879">MNEDSRLTQWAHEMLTEAGIRPETADLLDQAIILLLIVLIAWAADLVCRFLILGVGKRIAAQADKKWKGVLVERSVLRKFSDLIPVILVYLLIPLAFPARSHTPAVLQTICLVYVIIIIIMLLNALLKVTFAFLNRRDEMHDRPLKGMLQILQVSLFFVGGIVIIGLIVGRSPLHLLAGLGASAAILMLIFKDSILGFVSGIMLSANKMLKPGDWISMPKYNVDGTVLEVTLNTVKIENFDNTITTIPPFVLTGDSFKNWRWMEESGGRRIMRSISIDMSSVRFCTPEAIERYRKIPLVSDFIAEHEKKAETSARTGPDGARQAGLYRLTNLTLFRAYLNNYLKALSVVNQELTCMVRHLQPTPTGIPIEIYCFSSIKEWVAYEGVQADLFDHVIAVVPDFDLVLFQSPAGTDLQRWMQPQPAPETVRSADANATDRAAASGTDTDEQTDGTTASDETPPASNPQADERPDGGRAGRAAGPTPDAPKQ</sequence>
<proteinExistence type="predicted"/>
<accession>A0ABY5V1D0</accession>
<evidence type="ECO:0000313" key="8">
    <source>
        <dbReference type="EMBL" id="UWN57818.1"/>
    </source>
</evidence>
<evidence type="ECO:0000256" key="5">
    <source>
        <dbReference type="SAM" id="MobiDB-lite"/>
    </source>
</evidence>
<evidence type="ECO:0000256" key="4">
    <source>
        <dbReference type="ARBA" id="ARBA00023136"/>
    </source>
</evidence>
<protein>
    <submittedName>
        <fullName evidence="8">Mechanosensitive ion channel family protein</fullName>
    </submittedName>
</protein>
<keyword evidence="2 6" id="KW-0812">Transmembrane</keyword>
<dbReference type="PANTHER" id="PTHR30414">
    <property type="entry name" value="MINICONDUCTANCE MECHANOSENSITIVE CHANNEL YBDG"/>
    <property type="match status" value="1"/>
</dbReference>
<evidence type="ECO:0000313" key="9">
    <source>
        <dbReference type="Proteomes" id="UP001059295"/>
    </source>
</evidence>
<feature type="transmembrane region" description="Helical" evidence="6">
    <location>
        <begin position="31"/>
        <end position="55"/>
    </location>
</feature>
<dbReference type="InterPro" id="IPR023408">
    <property type="entry name" value="MscS_beta-dom_sf"/>
</dbReference>
<keyword evidence="9" id="KW-1185">Reference proteome</keyword>
<evidence type="ECO:0000256" key="6">
    <source>
        <dbReference type="SAM" id="Phobius"/>
    </source>
</evidence>
<comment type="subcellular location">
    <subcellularLocation>
        <location evidence="1">Membrane</location>
    </subcellularLocation>
</comment>
<evidence type="ECO:0000256" key="2">
    <source>
        <dbReference type="ARBA" id="ARBA00022692"/>
    </source>
</evidence>
<keyword evidence="4 6" id="KW-0472">Membrane</keyword>
<evidence type="ECO:0000256" key="3">
    <source>
        <dbReference type="ARBA" id="ARBA00022989"/>
    </source>
</evidence>
<dbReference type="InterPro" id="IPR006685">
    <property type="entry name" value="MscS_channel_2nd"/>
</dbReference>
<keyword evidence="3 6" id="KW-1133">Transmembrane helix</keyword>
<gene>
    <name evidence="8" type="ORF">NQ491_03295</name>
</gene>